<accession>A0ABU5QB39</accession>
<name>A0ABU5QB39_9BACT</name>
<evidence type="ECO:0000313" key="2">
    <source>
        <dbReference type="Proteomes" id="UP001302949"/>
    </source>
</evidence>
<protein>
    <submittedName>
        <fullName evidence="1">Uncharacterized protein</fullName>
    </submittedName>
</protein>
<organism evidence="1 2">
    <name type="scientific">Arcicella rigui</name>
    <dbReference type="NCBI Taxonomy" id="797020"/>
    <lineage>
        <taxon>Bacteria</taxon>
        <taxon>Pseudomonadati</taxon>
        <taxon>Bacteroidota</taxon>
        <taxon>Cytophagia</taxon>
        <taxon>Cytophagales</taxon>
        <taxon>Flectobacillaceae</taxon>
        <taxon>Arcicella</taxon>
    </lineage>
</organism>
<dbReference type="Proteomes" id="UP001302949">
    <property type="component" value="Unassembled WGS sequence"/>
</dbReference>
<dbReference type="EMBL" id="JAYFUM010000012">
    <property type="protein sequence ID" value="MEA5139777.1"/>
    <property type="molecule type" value="Genomic_DNA"/>
</dbReference>
<dbReference type="RefSeq" id="WP_323296936.1">
    <property type="nucleotide sequence ID" value="NZ_JAYFUM010000012.1"/>
</dbReference>
<sequence>MTNKTHFKKKCRKYFSFFDEKEGFEALVHDDGIIYTRMQGEELITALLFFDTYHSPFKISSLWFEKKNPISRKDSSRSSREEACDGATYYQNSFCKLNYKLSFFGTS</sequence>
<gene>
    <name evidence="1" type="ORF">VB248_11545</name>
</gene>
<evidence type="ECO:0000313" key="1">
    <source>
        <dbReference type="EMBL" id="MEA5139777.1"/>
    </source>
</evidence>
<keyword evidence="2" id="KW-1185">Reference proteome</keyword>
<comment type="caution">
    <text evidence="1">The sequence shown here is derived from an EMBL/GenBank/DDBJ whole genome shotgun (WGS) entry which is preliminary data.</text>
</comment>
<proteinExistence type="predicted"/>
<reference evidence="1 2" key="1">
    <citation type="submission" date="2023-12" db="EMBL/GenBank/DDBJ databases">
        <title>Novel species of the genus Arcicella isolated from rivers.</title>
        <authorList>
            <person name="Lu H."/>
        </authorList>
    </citation>
    <scope>NUCLEOTIDE SEQUENCE [LARGE SCALE GENOMIC DNA]</scope>
    <source>
        <strain evidence="1 2">KCTC 23307</strain>
    </source>
</reference>